<accession>A0ABU2Y0M9</accession>
<proteinExistence type="predicted"/>
<comment type="caution">
    <text evidence="2">The sequence shown here is derived from an EMBL/GenBank/DDBJ whole genome shotgun (WGS) entry which is preliminary data.</text>
</comment>
<evidence type="ECO:0000313" key="2">
    <source>
        <dbReference type="EMBL" id="MDT0551718.1"/>
    </source>
</evidence>
<dbReference type="Proteomes" id="UP001252186">
    <property type="component" value="Unassembled WGS sequence"/>
</dbReference>
<dbReference type="RefSeq" id="WP_311591503.1">
    <property type="nucleotide sequence ID" value="NZ_JAVRHV010000001.1"/>
</dbReference>
<feature type="transmembrane region" description="Helical" evidence="1">
    <location>
        <begin position="21"/>
        <end position="42"/>
    </location>
</feature>
<gene>
    <name evidence="2" type="ORF">RM519_00545</name>
</gene>
<dbReference type="InterPro" id="IPR045749">
    <property type="entry name" value="DUF6090"/>
</dbReference>
<evidence type="ECO:0000313" key="3">
    <source>
        <dbReference type="Proteomes" id="UP001252186"/>
    </source>
</evidence>
<keyword evidence="3" id="KW-1185">Reference proteome</keyword>
<dbReference type="EMBL" id="JAVRHV010000001">
    <property type="protein sequence ID" value="MDT0551718.1"/>
    <property type="molecule type" value="Genomic_DNA"/>
</dbReference>
<organism evidence="2 3">
    <name type="scientific">Urechidicola vernalis</name>
    <dbReference type="NCBI Taxonomy" id="3075600"/>
    <lineage>
        <taxon>Bacteria</taxon>
        <taxon>Pseudomonadati</taxon>
        <taxon>Bacteroidota</taxon>
        <taxon>Flavobacteriia</taxon>
        <taxon>Flavobacteriales</taxon>
        <taxon>Flavobacteriaceae</taxon>
        <taxon>Urechidicola</taxon>
    </lineage>
</organism>
<name>A0ABU2Y0M9_9FLAO</name>
<sequence>MIKFFKKIRQRLISENKFSKYLLYAIGEIILVVIGILIALSINNWNDKSKENLKEKLVLLEISNSLLANLDWFQDVSYKRLERKTEGISRLTKMIGENEKTVSFDSIIKLFNKSQTDISIIYDSGPYESLKTYGFEIISNDTLRKLIINSYEVTFPSMRVFGDKTQKILDPLIEEIKIKIFKKEAVQNEKGVWQLINTPKDNKILTNPDFKNLLDLENQKYNNYINRLNYVKRRMTNLNKQIVEELDYLNEK</sequence>
<dbReference type="Pfam" id="PF19578">
    <property type="entry name" value="DUF6090"/>
    <property type="match status" value="1"/>
</dbReference>
<keyword evidence="1" id="KW-0472">Membrane</keyword>
<keyword evidence="1" id="KW-1133">Transmembrane helix</keyword>
<reference evidence="2 3" key="1">
    <citation type="submission" date="2023-09" db="EMBL/GenBank/DDBJ databases">
        <authorList>
            <person name="Rey-Velasco X."/>
        </authorList>
    </citation>
    <scope>NUCLEOTIDE SEQUENCE [LARGE SCALE GENOMIC DNA]</scope>
    <source>
        <strain evidence="2 3">P050</strain>
    </source>
</reference>
<protein>
    <submittedName>
        <fullName evidence="2">DUF6090 family protein</fullName>
    </submittedName>
</protein>
<keyword evidence="1" id="KW-0812">Transmembrane</keyword>
<evidence type="ECO:0000256" key="1">
    <source>
        <dbReference type="SAM" id="Phobius"/>
    </source>
</evidence>